<gene>
    <name evidence="12" type="ORF">CUMW_265820</name>
</gene>
<evidence type="ECO:0000256" key="10">
    <source>
        <dbReference type="SAM" id="MobiDB-lite"/>
    </source>
</evidence>
<dbReference type="InterPro" id="IPR000315">
    <property type="entry name" value="Znf_B-box"/>
</dbReference>
<evidence type="ECO:0000256" key="6">
    <source>
        <dbReference type="ARBA" id="ARBA00023015"/>
    </source>
</evidence>
<dbReference type="GO" id="GO:0008270">
    <property type="term" value="F:zinc ion binding"/>
    <property type="evidence" value="ECO:0007669"/>
    <property type="project" value="UniProtKB-KW"/>
</dbReference>
<dbReference type="AlphaFoldDB" id="A0A2H5QVP1"/>
<keyword evidence="6" id="KW-0805">Transcription regulation</keyword>
<evidence type="ECO:0000313" key="12">
    <source>
        <dbReference type="EMBL" id="GAY68653.1"/>
    </source>
</evidence>
<feature type="domain" description="B box-type" evidence="11">
    <location>
        <begin position="52"/>
        <end position="99"/>
    </location>
</feature>
<proteinExistence type="predicted"/>
<keyword evidence="13" id="KW-1185">Reference proteome</keyword>
<dbReference type="InterPro" id="IPR049808">
    <property type="entry name" value="CONSTANS-like_Bbox1"/>
</dbReference>
<keyword evidence="4 9" id="KW-0863">Zinc-finger</keyword>
<evidence type="ECO:0000259" key="11">
    <source>
        <dbReference type="PROSITE" id="PS50119"/>
    </source>
</evidence>
<evidence type="ECO:0000256" key="4">
    <source>
        <dbReference type="ARBA" id="ARBA00022771"/>
    </source>
</evidence>
<evidence type="ECO:0000256" key="7">
    <source>
        <dbReference type="ARBA" id="ARBA00023163"/>
    </source>
</evidence>
<evidence type="ECO:0000313" key="13">
    <source>
        <dbReference type="Proteomes" id="UP000236630"/>
    </source>
</evidence>
<dbReference type="PROSITE" id="PS50119">
    <property type="entry name" value="ZF_BBOX"/>
    <property type="match status" value="2"/>
</dbReference>
<dbReference type="CDD" id="cd19821">
    <property type="entry name" value="Bbox1_BBX-like"/>
    <property type="match status" value="2"/>
</dbReference>
<dbReference type="Proteomes" id="UP000236630">
    <property type="component" value="Unassembled WGS sequence"/>
</dbReference>
<dbReference type="GO" id="GO:0005634">
    <property type="term" value="C:nucleus"/>
    <property type="evidence" value="ECO:0007669"/>
    <property type="project" value="UniProtKB-SubCell"/>
</dbReference>
<organism evidence="12 13">
    <name type="scientific">Citrus unshiu</name>
    <name type="common">Satsuma mandarin</name>
    <name type="synonym">Citrus nobilis var. unshiu</name>
    <dbReference type="NCBI Taxonomy" id="55188"/>
    <lineage>
        <taxon>Eukaryota</taxon>
        <taxon>Viridiplantae</taxon>
        <taxon>Streptophyta</taxon>
        <taxon>Embryophyta</taxon>
        <taxon>Tracheophyta</taxon>
        <taxon>Spermatophyta</taxon>
        <taxon>Magnoliopsida</taxon>
        <taxon>eudicotyledons</taxon>
        <taxon>Gunneridae</taxon>
        <taxon>Pentapetalae</taxon>
        <taxon>rosids</taxon>
        <taxon>malvids</taxon>
        <taxon>Sapindales</taxon>
        <taxon>Rutaceae</taxon>
        <taxon>Aurantioideae</taxon>
        <taxon>Citrus</taxon>
    </lineage>
</organism>
<keyword evidence="5" id="KW-0862">Zinc</keyword>
<dbReference type="EMBL" id="BDQV01000942">
    <property type="protein sequence ID" value="GAY68653.1"/>
    <property type="molecule type" value="Genomic_DNA"/>
</dbReference>
<dbReference type="GO" id="GO:0009640">
    <property type="term" value="P:photomorphogenesis"/>
    <property type="evidence" value="ECO:0007669"/>
    <property type="project" value="TreeGrafter"/>
</dbReference>
<feature type="non-terminal residue" evidence="12">
    <location>
        <position position="236"/>
    </location>
</feature>
<comment type="subcellular location">
    <subcellularLocation>
        <location evidence="1">Nucleus</location>
    </subcellularLocation>
</comment>
<evidence type="ECO:0000256" key="2">
    <source>
        <dbReference type="ARBA" id="ARBA00022723"/>
    </source>
</evidence>
<evidence type="ECO:0000256" key="5">
    <source>
        <dbReference type="ARBA" id="ARBA00022833"/>
    </source>
</evidence>
<keyword evidence="2" id="KW-0479">Metal-binding</keyword>
<keyword evidence="3" id="KW-0677">Repeat</keyword>
<dbReference type="InterPro" id="IPR051979">
    <property type="entry name" value="B-box_zinc_finger"/>
</dbReference>
<dbReference type="FunFam" id="3.30.160.60:FF:000589">
    <property type="entry name" value="B-box zinc finger protein 22"/>
    <property type="match status" value="1"/>
</dbReference>
<keyword evidence="7" id="KW-0804">Transcription</keyword>
<evidence type="ECO:0000256" key="3">
    <source>
        <dbReference type="ARBA" id="ARBA00022737"/>
    </source>
</evidence>
<comment type="caution">
    <text evidence="12">The sequence shown here is derived from an EMBL/GenBank/DDBJ whole genome shotgun (WGS) entry which is preliminary data.</text>
</comment>
<evidence type="ECO:0000256" key="9">
    <source>
        <dbReference type="PROSITE-ProRule" id="PRU00024"/>
    </source>
</evidence>
<protein>
    <recommendedName>
        <fullName evidence="11">B box-type domain-containing protein</fullName>
    </recommendedName>
</protein>
<evidence type="ECO:0000256" key="8">
    <source>
        <dbReference type="ARBA" id="ARBA00023242"/>
    </source>
</evidence>
<feature type="region of interest" description="Disordered" evidence="10">
    <location>
        <begin position="117"/>
        <end position="140"/>
    </location>
</feature>
<dbReference type="Gene3D" id="3.30.160.60">
    <property type="entry name" value="Classic Zinc Finger"/>
    <property type="match status" value="1"/>
</dbReference>
<name>A0A2H5QVP1_CITUN</name>
<reference evidence="12 13" key="1">
    <citation type="journal article" date="2017" name="Front. Genet.">
        <title>Draft sequencing of the heterozygous diploid genome of Satsuma (Citrus unshiu Marc.) using a hybrid assembly approach.</title>
        <authorList>
            <person name="Shimizu T."/>
            <person name="Tanizawa Y."/>
            <person name="Mochizuki T."/>
            <person name="Nagasaki H."/>
            <person name="Yoshioka T."/>
            <person name="Toyoda A."/>
            <person name="Fujiyama A."/>
            <person name="Kaminuma E."/>
            <person name="Nakamura Y."/>
        </authorList>
    </citation>
    <scope>NUCLEOTIDE SEQUENCE [LARGE SCALE GENOMIC DNA]</scope>
    <source>
        <strain evidence="13">cv. Miyagawa wase</strain>
    </source>
</reference>
<keyword evidence="8" id="KW-0539">Nucleus</keyword>
<dbReference type="GO" id="GO:0006355">
    <property type="term" value="P:regulation of DNA-templated transcription"/>
    <property type="evidence" value="ECO:0007669"/>
    <property type="project" value="TreeGrafter"/>
</dbReference>
<dbReference type="PANTHER" id="PTHR31832:SF68">
    <property type="entry name" value="B-BOX ZINC FINGER PROTEIN 22"/>
    <property type="match status" value="1"/>
</dbReference>
<dbReference type="PANTHER" id="PTHR31832">
    <property type="entry name" value="B-BOX ZINC FINGER PROTEIN 22"/>
    <property type="match status" value="1"/>
</dbReference>
<evidence type="ECO:0000256" key="1">
    <source>
        <dbReference type="ARBA" id="ARBA00004123"/>
    </source>
</evidence>
<dbReference type="Pfam" id="PF00643">
    <property type="entry name" value="zf-B_box"/>
    <property type="match status" value="2"/>
</dbReference>
<accession>A0A2H5QVP1</accession>
<feature type="domain" description="B box-type" evidence="11">
    <location>
        <begin position="1"/>
        <end position="47"/>
    </location>
</feature>
<dbReference type="SMART" id="SM00336">
    <property type="entry name" value="BBOX"/>
    <property type="match status" value="2"/>
</dbReference>
<sequence>MRIQCNGCEAAEAKVLCCADEAALCWDCDRKVHSANMLAKKHQRLPLSHSSSQMPKCDICQETTGYFFCLEDRALFCRKCDVAIHTTNAYVSGHQRFLLTGVKVGLGATEPCVSTTMNKSDSIENASETESSQPISKRNASIPTACEANGMLHGQIGRVETVSAPATSKMPSVTGDTTTVNNIPDWHLDDYLTPTDFSPNYVLMDNLSFSKSHSAFGGVVRALGGQQFEPPQVQCG</sequence>